<protein>
    <submittedName>
        <fullName evidence="1">Uncharacterized protein</fullName>
    </submittedName>
</protein>
<dbReference type="AlphaFoldDB" id="A0A0C3Q7S5"/>
<evidence type="ECO:0000313" key="2">
    <source>
        <dbReference type="Proteomes" id="UP000054248"/>
    </source>
</evidence>
<dbReference type="Proteomes" id="UP000054248">
    <property type="component" value="Unassembled WGS sequence"/>
</dbReference>
<keyword evidence="2" id="KW-1185">Reference proteome</keyword>
<reference evidence="2" key="2">
    <citation type="submission" date="2015-01" db="EMBL/GenBank/DDBJ databases">
        <title>Evolutionary Origins and Diversification of the Mycorrhizal Mutualists.</title>
        <authorList>
            <consortium name="DOE Joint Genome Institute"/>
            <consortium name="Mycorrhizal Genomics Consortium"/>
            <person name="Kohler A."/>
            <person name="Kuo A."/>
            <person name="Nagy L.G."/>
            <person name="Floudas D."/>
            <person name="Copeland A."/>
            <person name="Barry K.W."/>
            <person name="Cichocki N."/>
            <person name="Veneault-Fourrey C."/>
            <person name="LaButti K."/>
            <person name="Lindquist E.A."/>
            <person name="Lipzen A."/>
            <person name="Lundell T."/>
            <person name="Morin E."/>
            <person name="Murat C."/>
            <person name="Riley R."/>
            <person name="Ohm R."/>
            <person name="Sun H."/>
            <person name="Tunlid A."/>
            <person name="Henrissat B."/>
            <person name="Grigoriev I.V."/>
            <person name="Hibbett D.S."/>
            <person name="Martin F."/>
        </authorList>
    </citation>
    <scope>NUCLEOTIDE SEQUENCE [LARGE SCALE GENOMIC DNA]</scope>
    <source>
        <strain evidence="2">MUT 4182</strain>
    </source>
</reference>
<name>A0A0C3Q7S5_9AGAM</name>
<evidence type="ECO:0000313" key="1">
    <source>
        <dbReference type="EMBL" id="KIO20161.1"/>
    </source>
</evidence>
<sequence length="81" mass="9448">MERGGRWKKDGNVRLGRALNWGTEPSWGVRENHLETTLQECKLAQWTDLPITLKSQRPLKLGYVPIPLHRIPQYSKKSRII</sequence>
<gene>
    <name evidence="1" type="ORF">M407DRAFT_245931</name>
</gene>
<organism evidence="1 2">
    <name type="scientific">Tulasnella calospora MUT 4182</name>
    <dbReference type="NCBI Taxonomy" id="1051891"/>
    <lineage>
        <taxon>Eukaryota</taxon>
        <taxon>Fungi</taxon>
        <taxon>Dikarya</taxon>
        <taxon>Basidiomycota</taxon>
        <taxon>Agaricomycotina</taxon>
        <taxon>Agaricomycetes</taxon>
        <taxon>Cantharellales</taxon>
        <taxon>Tulasnellaceae</taxon>
        <taxon>Tulasnella</taxon>
    </lineage>
</organism>
<dbReference type="EMBL" id="KN823185">
    <property type="protein sequence ID" value="KIO20161.1"/>
    <property type="molecule type" value="Genomic_DNA"/>
</dbReference>
<proteinExistence type="predicted"/>
<accession>A0A0C3Q7S5</accession>
<dbReference type="HOGENOM" id="CLU_2575605_0_0_1"/>
<reference evidence="1 2" key="1">
    <citation type="submission" date="2014-04" db="EMBL/GenBank/DDBJ databases">
        <authorList>
            <consortium name="DOE Joint Genome Institute"/>
            <person name="Kuo A."/>
            <person name="Girlanda M."/>
            <person name="Perotto S."/>
            <person name="Kohler A."/>
            <person name="Nagy L.G."/>
            <person name="Floudas D."/>
            <person name="Copeland A."/>
            <person name="Barry K.W."/>
            <person name="Cichocki N."/>
            <person name="Veneault-Fourrey C."/>
            <person name="LaButti K."/>
            <person name="Lindquist E.A."/>
            <person name="Lipzen A."/>
            <person name="Lundell T."/>
            <person name="Morin E."/>
            <person name="Murat C."/>
            <person name="Sun H."/>
            <person name="Tunlid A."/>
            <person name="Henrissat B."/>
            <person name="Grigoriev I.V."/>
            <person name="Hibbett D.S."/>
            <person name="Martin F."/>
            <person name="Nordberg H.P."/>
            <person name="Cantor M.N."/>
            <person name="Hua S.X."/>
        </authorList>
    </citation>
    <scope>NUCLEOTIDE SEQUENCE [LARGE SCALE GENOMIC DNA]</scope>
    <source>
        <strain evidence="1 2">MUT 4182</strain>
    </source>
</reference>